<comment type="subunit">
    <text evidence="7">Part of the nuclear pore complex (NPC).</text>
</comment>
<dbReference type="Proteomes" id="UP001383192">
    <property type="component" value="Unassembled WGS sequence"/>
</dbReference>
<dbReference type="GO" id="GO:0000973">
    <property type="term" value="P:post-transcriptional tethering of RNA polymerase II gene DNA at nuclear periphery"/>
    <property type="evidence" value="ECO:0007669"/>
    <property type="project" value="TreeGrafter"/>
</dbReference>
<evidence type="ECO:0000313" key="9">
    <source>
        <dbReference type="Proteomes" id="UP001383192"/>
    </source>
</evidence>
<evidence type="ECO:0000256" key="3">
    <source>
        <dbReference type="ARBA" id="ARBA00022927"/>
    </source>
</evidence>
<comment type="caution">
    <text evidence="8">The sequence shown here is derived from an EMBL/GenBank/DDBJ whole genome shotgun (WGS) entry which is preliminary data.</text>
</comment>
<keyword evidence="6 7" id="KW-0539">Nucleus</keyword>
<keyword evidence="1 7" id="KW-0813">Transport</keyword>
<reference evidence="8 9" key="1">
    <citation type="submission" date="2024-01" db="EMBL/GenBank/DDBJ databases">
        <title>A draft genome for a cacao thread blight-causing isolate of Paramarasmius palmivorus.</title>
        <authorList>
            <person name="Baruah I.K."/>
            <person name="Bukari Y."/>
            <person name="Amoako-Attah I."/>
            <person name="Meinhardt L.W."/>
            <person name="Bailey B.A."/>
            <person name="Cohen S.P."/>
        </authorList>
    </citation>
    <scope>NUCLEOTIDE SEQUENCE [LARGE SCALE GENOMIC DNA]</scope>
    <source>
        <strain evidence="8 9">GH-12</strain>
    </source>
</reference>
<dbReference type="GO" id="GO:0006606">
    <property type="term" value="P:protein import into nucleus"/>
    <property type="evidence" value="ECO:0007669"/>
    <property type="project" value="TreeGrafter"/>
</dbReference>
<comment type="subcellular location">
    <subcellularLocation>
        <location evidence="7">Nucleus</location>
        <location evidence="7">Nuclear pore complex</location>
    </subcellularLocation>
    <subcellularLocation>
        <location evidence="7">Nucleus membrane</location>
    </subcellularLocation>
</comment>
<evidence type="ECO:0000256" key="5">
    <source>
        <dbReference type="ARBA" id="ARBA00023132"/>
    </source>
</evidence>
<dbReference type="GO" id="GO:0031965">
    <property type="term" value="C:nuclear membrane"/>
    <property type="evidence" value="ECO:0007669"/>
    <property type="project" value="UniProtKB-SubCell"/>
</dbReference>
<dbReference type="PANTHER" id="PTHR13003:SF2">
    <property type="entry name" value="NUCLEAR PORE COMPLEX PROTEIN NUP107"/>
    <property type="match status" value="1"/>
</dbReference>
<dbReference type="EMBL" id="JAYKXP010000003">
    <property type="protein sequence ID" value="KAK7060258.1"/>
    <property type="molecule type" value="Genomic_DNA"/>
</dbReference>
<keyword evidence="5 7" id="KW-0906">Nuclear pore complex</keyword>
<evidence type="ECO:0000256" key="6">
    <source>
        <dbReference type="ARBA" id="ARBA00023242"/>
    </source>
</evidence>
<dbReference type="Gene3D" id="1.10.3450.20">
    <property type="match status" value="1"/>
</dbReference>
<dbReference type="GO" id="GO:0006406">
    <property type="term" value="P:mRNA export from nucleus"/>
    <property type="evidence" value="ECO:0007669"/>
    <property type="project" value="TreeGrafter"/>
</dbReference>
<keyword evidence="4 7" id="KW-0811">Translocation</keyword>
<keyword evidence="3" id="KW-0653">Protein transport</keyword>
<evidence type="ECO:0000256" key="4">
    <source>
        <dbReference type="ARBA" id="ARBA00023010"/>
    </source>
</evidence>
<dbReference type="GO" id="GO:0017056">
    <property type="term" value="F:structural constituent of nuclear pore"/>
    <property type="evidence" value="ECO:0007669"/>
    <property type="project" value="UniProtKB-UniRule"/>
</dbReference>
<dbReference type="Pfam" id="PF04121">
    <property type="entry name" value="Nup84_Nup100"/>
    <property type="match status" value="1"/>
</dbReference>
<dbReference type="Gene3D" id="1.20.190.50">
    <property type="match status" value="1"/>
</dbReference>
<sequence>MADSDALYSSYAEVLHLAQTMKDDLEGLLDPETGVAPRMRQLCHDQISELEDSNTGEVLPEEIDLMKLEENTWALLQAVMPLRKTEQSITDTPQELLSQNPFTPTSTIAQAIMNSSPVLTELIVVREWLQETAPTPAHPEATTGYWKFTRHTVMQAMRTGASGRDGLVKELDPDAVNRDDGRGLAADDAGYEKSLAQALYGFIRAGRLEDAVNLCRSAHQPWRAASIRGSLLFRWKALSSEHNEEEDDDSELWSGNKRRKLWKSTCTRTALNPSLADHERVLYAALAPSPQTSLILKSACRTWEDHLWATISVLCDEKETMELARLGGSFWEGGGGAEGLKNVDKGVRTVSRDVIENEEEEWEKEVVGTLEGLKSATVEDGPPADHPFHFSQLNIILDRTGYLLEVFAEGLVNGAYDPSSYEYGPMCRFFAHLCLYLKMIDTSVPPNASSIILEAYLQVLEGAGQRNLIAMYAGALGENAIQRYALFLVSLELSADVNERRLTLTRAKEHGLDMDSVAAATAEMTINKAMEMLPVLKGPLPSIISTQSPPSDAELFLLRSIEWIIFSEATYDKALEQANHILRYFLASGRIQLARELLSMLPPELASITTDDLEVQATEYLHYRQFFTIWETLERVVECQALEAPNMSRDTKQAWLEDYKAFLSSFGARPLITFAADARQPGERANHKAIDLRVAGNGRRNGWKELIRIRQIYVPELIIRLHFILFNSRHKFPENLKMALKLANTIADSRYKLYEDFVNENGKRLGDYLGAVRQAILGGLEGGGSDPFRVLVL</sequence>
<dbReference type="GO" id="GO:0031080">
    <property type="term" value="C:nuclear pore outer ring"/>
    <property type="evidence" value="ECO:0007669"/>
    <property type="project" value="TreeGrafter"/>
</dbReference>
<dbReference type="AlphaFoldDB" id="A0AAW0E5C6"/>
<keyword evidence="9" id="KW-1185">Reference proteome</keyword>
<proteinExistence type="inferred from homology"/>
<evidence type="ECO:0000256" key="7">
    <source>
        <dbReference type="RuleBase" id="RU365072"/>
    </source>
</evidence>
<comment type="function">
    <text evidence="7">Functions as a component of the nuclear pore complex (NPC).</text>
</comment>
<dbReference type="PANTHER" id="PTHR13003">
    <property type="entry name" value="NUP107-RELATED"/>
    <property type="match status" value="1"/>
</dbReference>
<gene>
    <name evidence="8" type="primary">NUP84</name>
    <name evidence="8" type="ORF">VNI00_001023</name>
</gene>
<name>A0AAW0E5C6_9AGAR</name>
<dbReference type="InterPro" id="IPR007252">
    <property type="entry name" value="Nup84/Nup107"/>
</dbReference>
<evidence type="ECO:0000313" key="8">
    <source>
        <dbReference type="EMBL" id="KAK7060258.1"/>
    </source>
</evidence>
<keyword evidence="2" id="KW-0509">mRNA transport</keyword>
<organism evidence="8 9">
    <name type="scientific">Paramarasmius palmivorus</name>
    <dbReference type="NCBI Taxonomy" id="297713"/>
    <lineage>
        <taxon>Eukaryota</taxon>
        <taxon>Fungi</taxon>
        <taxon>Dikarya</taxon>
        <taxon>Basidiomycota</taxon>
        <taxon>Agaricomycotina</taxon>
        <taxon>Agaricomycetes</taxon>
        <taxon>Agaricomycetidae</taxon>
        <taxon>Agaricales</taxon>
        <taxon>Marasmiineae</taxon>
        <taxon>Marasmiaceae</taxon>
        <taxon>Paramarasmius</taxon>
    </lineage>
</organism>
<evidence type="ECO:0000256" key="1">
    <source>
        <dbReference type="ARBA" id="ARBA00022448"/>
    </source>
</evidence>
<protein>
    <recommendedName>
        <fullName evidence="7">Nuclear pore complex protein</fullName>
    </recommendedName>
</protein>
<evidence type="ECO:0000256" key="2">
    <source>
        <dbReference type="ARBA" id="ARBA00022816"/>
    </source>
</evidence>
<accession>A0AAW0E5C6</accession>
<comment type="similarity">
    <text evidence="7">Belongs to the nucleoporin Nup84/Nup107 family.</text>
</comment>
<keyword evidence="7" id="KW-0472">Membrane</keyword>